<protein>
    <submittedName>
        <fullName evidence="2">Uncharacterized protein</fullName>
    </submittedName>
</protein>
<sequence length="120" mass="13447">KGRDIGAISVEADGGSNEEDSKSAGVCEEFLTYDNGGIFGASEAGRMNGQETEKLVMDLQTAGWGYMKRLNSLVAEERHRHSFCMHSSSWTVDLYKNRCWRLLETVLDNCPSLKAKRQIR</sequence>
<accession>A0A5B0R5Q8</accession>
<proteinExistence type="predicted"/>
<reference evidence="2 3" key="1">
    <citation type="submission" date="2019-05" db="EMBL/GenBank/DDBJ databases">
        <title>Emergence of the Ug99 lineage of the wheat stem rust pathogen through somatic hybridization.</title>
        <authorList>
            <person name="Li F."/>
            <person name="Upadhyaya N.M."/>
            <person name="Sperschneider J."/>
            <person name="Matny O."/>
            <person name="Nguyen-Phuc H."/>
            <person name="Mago R."/>
            <person name="Raley C."/>
            <person name="Miller M.E."/>
            <person name="Silverstein K.A.T."/>
            <person name="Henningsen E."/>
            <person name="Hirsch C.D."/>
            <person name="Visser B."/>
            <person name="Pretorius Z.A."/>
            <person name="Steffenson B.J."/>
            <person name="Schwessinger B."/>
            <person name="Dodds P.N."/>
            <person name="Figueroa M."/>
        </authorList>
    </citation>
    <scope>NUCLEOTIDE SEQUENCE [LARGE SCALE GENOMIC DNA]</scope>
    <source>
        <strain evidence="2">21-0</strain>
    </source>
</reference>
<dbReference type="AlphaFoldDB" id="A0A5B0R5Q8"/>
<keyword evidence="3" id="KW-1185">Reference proteome</keyword>
<evidence type="ECO:0000256" key="1">
    <source>
        <dbReference type="SAM" id="MobiDB-lite"/>
    </source>
</evidence>
<evidence type="ECO:0000313" key="3">
    <source>
        <dbReference type="Proteomes" id="UP000324748"/>
    </source>
</evidence>
<dbReference type="EMBL" id="VSWC01000001">
    <property type="protein sequence ID" value="KAA1120234.1"/>
    <property type="molecule type" value="Genomic_DNA"/>
</dbReference>
<name>A0A5B0R5Q8_PUCGR</name>
<gene>
    <name evidence="2" type="ORF">PGT21_037294</name>
</gene>
<organism evidence="2 3">
    <name type="scientific">Puccinia graminis f. sp. tritici</name>
    <dbReference type="NCBI Taxonomy" id="56615"/>
    <lineage>
        <taxon>Eukaryota</taxon>
        <taxon>Fungi</taxon>
        <taxon>Dikarya</taxon>
        <taxon>Basidiomycota</taxon>
        <taxon>Pucciniomycotina</taxon>
        <taxon>Pucciniomycetes</taxon>
        <taxon>Pucciniales</taxon>
        <taxon>Pucciniaceae</taxon>
        <taxon>Puccinia</taxon>
    </lineage>
</organism>
<dbReference type="Proteomes" id="UP000324748">
    <property type="component" value="Unassembled WGS sequence"/>
</dbReference>
<comment type="caution">
    <text evidence="2">The sequence shown here is derived from an EMBL/GenBank/DDBJ whole genome shotgun (WGS) entry which is preliminary data.</text>
</comment>
<feature type="region of interest" description="Disordered" evidence="1">
    <location>
        <begin position="1"/>
        <end position="23"/>
    </location>
</feature>
<evidence type="ECO:0000313" key="2">
    <source>
        <dbReference type="EMBL" id="KAA1120234.1"/>
    </source>
</evidence>
<feature type="non-terminal residue" evidence="2">
    <location>
        <position position="1"/>
    </location>
</feature>